<dbReference type="InterPro" id="IPR018494">
    <property type="entry name" value="Oxysterol-bd_CS"/>
</dbReference>
<keyword evidence="6" id="KW-1185">Reference proteome</keyword>
<reference evidence="6" key="1">
    <citation type="journal article" date="2014" name="Nat. Commun.">
        <title>Genome sequence of mungbean and insights into evolution within Vigna species.</title>
        <authorList>
            <person name="Kang Y.J."/>
            <person name="Kim S.K."/>
            <person name="Kim M.Y."/>
            <person name="Lestari P."/>
            <person name="Kim K.H."/>
            <person name="Ha B.K."/>
            <person name="Jun T.H."/>
            <person name="Hwang W.J."/>
            <person name="Lee T."/>
            <person name="Lee J."/>
            <person name="Shim S."/>
            <person name="Yoon M.Y."/>
            <person name="Jang Y.E."/>
            <person name="Han K.S."/>
            <person name="Taeprayoon P."/>
            <person name="Yoon N."/>
            <person name="Somta P."/>
            <person name="Tanya P."/>
            <person name="Kim K.S."/>
            <person name="Gwag J.G."/>
            <person name="Moon J.K."/>
            <person name="Lee Y.H."/>
            <person name="Park B.S."/>
            <person name="Bombarely A."/>
            <person name="Doyle J.J."/>
            <person name="Jackson S.A."/>
            <person name="Schafleitner R."/>
            <person name="Srinives P."/>
            <person name="Varshney R.K."/>
            <person name="Lee S.H."/>
        </authorList>
    </citation>
    <scope>NUCLEOTIDE SEQUENCE [LARGE SCALE GENOMIC DNA]</scope>
    <source>
        <strain evidence="6">cv. VC1973A</strain>
    </source>
</reference>
<evidence type="ECO:0000256" key="5">
    <source>
        <dbReference type="RuleBase" id="RU003844"/>
    </source>
</evidence>
<gene>
    <name evidence="7" type="primary">LOC106767864</name>
</gene>
<evidence type="ECO:0000313" key="6">
    <source>
        <dbReference type="Proteomes" id="UP000087766"/>
    </source>
</evidence>
<sequence length="388" mass="43864">MSLSSSSFRLMERKIVLSKPLTLEGETDSDEHCETPNILQRILSLLKNIRQGSDLSCFKVPPVLNMPKSQLQCYAESIYCTASDLLSNINSGKTPVDRLILVVAWTISTTRPLSFGVAPYNPTLGETHHVSKRNLNLLMEQVSHHPPVSALYATDHNQNIHITWCHSPVSKFNGTSIETKVHGKRQLKLHNHGETYEMNSPNLVIRILPIPGTEWVGNLTIRCLETGLVAELNYMTQSFFGFGGGRRQIKGKIYDSLSTKILYKVEGHWDRTVTVKSTSNAEERVIYDAREVISGLQAPIVMNPESVWPTETAVVWGELSEAILNKDWEKAREAKKTVEERQRELLREREAKGENWTPKHFLVSYTKEEGWNCSPIRKSVPHAPIVTL</sequence>
<dbReference type="OrthoDB" id="14833at2759"/>
<dbReference type="GO" id="GO:0032934">
    <property type="term" value="F:sterol binding"/>
    <property type="evidence" value="ECO:0007669"/>
    <property type="project" value="TreeGrafter"/>
</dbReference>
<dbReference type="AlphaFoldDB" id="A0A1S3UQH0"/>
<dbReference type="PANTHER" id="PTHR10972:SF170">
    <property type="entry name" value="OSBP(OXYSTEROL-BINDING PROTEIN)-RELATED PROTEIN 4C"/>
    <property type="match status" value="1"/>
</dbReference>
<dbReference type="InterPro" id="IPR037239">
    <property type="entry name" value="OSBP_sf"/>
</dbReference>
<evidence type="ECO:0000256" key="4">
    <source>
        <dbReference type="ARBA" id="ARBA00023121"/>
    </source>
</evidence>
<evidence type="ECO:0000256" key="1">
    <source>
        <dbReference type="ARBA" id="ARBA00003361"/>
    </source>
</evidence>
<organism evidence="6 7">
    <name type="scientific">Vigna radiata var. radiata</name>
    <name type="common">Mung bean</name>
    <name type="synonym">Phaseolus aureus</name>
    <dbReference type="NCBI Taxonomy" id="3916"/>
    <lineage>
        <taxon>Eukaryota</taxon>
        <taxon>Viridiplantae</taxon>
        <taxon>Streptophyta</taxon>
        <taxon>Embryophyta</taxon>
        <taxon>Tracheophyta</taxon>
        <taxon>Spermatophyta</taxon>
        <taxon>Magnoliopsida</taxon>
        <taxon>eudicotyledons</taxon>
        <taxon>Gunneridae</taxon>
        <taxon>Pentapetalae</taxon>
        <taxon>rosids</taxon>
        <taxon>fabids</taxon>
        <taxon>Fabales</taxon>
        <taxon>Fabaceae</taxon>
        <taxon>Papilionoideae</taxon>
        <taxon>50 kb inversion clade</taxon>
        <taxon>NPAAA clade</taxon>
        <taxon>indigoferoid/millettioid clade</taxon>
        <taxon>Phaseoleae</taxon>
        <taxon>Vigna</taxon>
    </lineage>
</organism>
<dbReference type="Pfam" id="PF01237">
    <property type="entry name" value="Oxysterol_BP"/>
    <property type="match status" value="1"/>
</dbReference>
<dbReference type="Gene3D" id="2.40.160.120">
    <property type="match status" value="1"/>
</dbReference>
<dbReference type="PROSITE" id="PS01013">
    <property type="entry name" value="OSBP"/>
    <property type="match status" value="1"/>
</dbReference>
<dbReference type="SMR" id="A0A1S3UQH0"/>
<dbReference type="Proteomes" id="UP000087766">
    <property type="component" value="Chromosome 7"/>
</dbReference>
<dbReference type="GeneID" id="106767864"/>
<keyword evidence="3" id="KW-0813">Transport</keyword>
<evidence type="ECO:0000256" key="3">
    <source>
        <dbReference type="ARBA" id="ARBA00023055"/>
    </source>
</evidence>
<dbReference type="FunFam" id="3.30.70.3490:FF:000007">
    <property type="entry name" value="Oxysterol-binding protein-related protein 4B"/>
    <property type="match status" value="1"/>
</dbReference>
<proteinExistence type="inferred from homology"/>
<dbReference type="SUPFAM" id="SSF144000">
    <property type="entry name" value="Oxysterol-binding protein-like"/>
    <property type="match status" value="1"/>
</dbReference>
<dbReference type="GO" id="GO:0016020">
    <property type="term" value="C:membrane"/>
    <property type="evidence" value="ECO:0007669"/>
    <property type="project" value="TreeGrafter"/>
</dbReference>
<name>A0A1S3UQH0_VIGRR</name>
<dbReference type="GO" id="GO:0005829">
    <property type="term" value="C:cytosol"/>
    <property type="evidence" value="ECO:0007669"/>
    <property type="project" value="TreeGrafter"/>
</dbReference>
<comment type="similarity">
    <text evidence="2 5">Belongs to the OSBP family.</text>
</comment>
<comment type="function">
    <text evidence="1">May be involved in the transport of sterols.</text>
</comment>
<evidence type="ECO:0000313" key="7">
    <source>
        <dbReference type="RefSeq" id="XP_014508306.1"/>
    </source>
</evidence>
<evidence type="ECO:0000256" key="2">
    <source>
        <dbReference type="ARBA" id="ARBA00008842"/>
    </source>
</evidence>
<dbReference type="GO" id="GO:0006869">
    <property type="term" value="P:lipid transport"/>
    <property type="evidence" value="ECO:0007669"/>
    <property type="project" value="UniProtKB-KW"/>
</dbReference>
<keyword evidence="4" id="KW-0446">Lipid-binding</keyword>
<reference evidence="7" key="2">
    <citation type="submission" date="2025-08" db="UniProtKB">
        <authorList>
            <consortium name="RefSeq"/>
        </authorList>
    </citation>
    <scope>IDENTIFICATION</scope>
    <source>
        <tissue evidence="7">Leaf</tissue>
    </source>
</reference>
<dbReference type="FunFam" id="2.40.160.120:FF:000011">
    <property type="entry name" value="Oxysterol-binding protein-related protein 4C"/>
    <property type="match status" value="1"/>
</dbReference>
<keyword evidence="3" id="KW-0445">Lipid transport</keyword>
<dbReference type="KEGG" id="vra:106767864"/>
<dbReference type="Gene3D" id="3.30.70.3490">
    <property type="match status" value="1"/>
</dbReference>
<dbReference type="RefSeq" id="XP_014508306.1">
    <property type="nucleotide sequence ID" value="XM_014652820.2"/>
</dbReference>
<accession>A0A1S3UQH0</accession>
<protein>
    <submittedName>
        <fullName evidence="7">Oxysterol-binding protein-related protein 4C</fullName>
    </submittedName>
</protein>
<dbReference type="PANTHER" id="PTHR10972">
    <property type="entry name" value="OXYSTEROL-BINDING PROTEIN-RELATED"/>
    <property type="match status" value="1"/>
</dbReference>
<dbReference type="InterPro" id="IPR000648">
    <property type="entry name" value="Oxysterol-bd"/>
</dbReference>